<dbReference type="Gene3D" id="3.40.309.10">
    <property type="entry name" value="Aldehyde Dehydrogenase, Chain A, domain 2"/>
    <property type="match status" value="1"/>
</dbReference>
<name>A0AAV5TMV9_9BILA</name>
<evidence type="ECO:0000259" key="7">
    <source>
        <dbReference type="Pfam" id="PF00171"/>
    </source>
</evidence>
<comment type="similarity">
    <text evidence="1 5">Belongs to the aldehyde dehydrogenase family.</text>
</comment>
<dbReference type="PROSITE" id="PS00687">
    <property type="entry name" value="ALDEHYDE_DEHYDR_GLU"/>
    <property type="match status" value="1"/>
</dbReference>
<dbReference type="PIRSF" id="PIRSF036492">
    <property type="entry name" value="ALDH"/>
    <property type="match status" value="1"/>
</dbReference>
<feature type="domain" description="Aldehyde dehydrogenase" evidence="7">
    <location>
        <begin position="3"/>
        <end position="421"/>
    </location>
</feature>
<evidence type="ECO:0000313" key="8">
    <source>
        <dbReference type="EMBL" id="GMS95656.1"/>
    </source>
</evidence>
<evidence type="ECO:0000313" key="9">
    <source>
        <dbReference type="Proteomes" id="UP001432027"/>
    </source>
</evidence>
<dbReference type="InterPro" id="IPR015590">
    <property type="entry name" value="Aldehyde_DH_dom"/>
</dbReference>
<dbReference type="Pfam" id="PF00171">
    <property type="entry name" value="Aldedh"/>
    <property type="match status" value="1"/>
</dbReference>
<proteinExistence type="inferred from homology"/>
<feature type="non-terminal residue" evidence="8">
    <location>
        <position position="1"/>
    </location>
</feature>
<dbReference type="InterPro" id="IPR029510">
    <property type="entry name" value="Ald_DH_CS_GLU"/>
</dbReference>
<evidence type="ECO:0000256" key="3">
    <source>
        <dbReference type="PIRSR" id="PIRSR036492-1"/>
    </source>
</evidence>
<dbReference type="CDD" id="cd07087">
    <property type="entry name" value="ALDH_F3-13-14_CALDH-like"/>
    <property type="match status" value="1"/>
</dbReference>
<feature type="coiled-coil region" evidence="6">
    <location>
        <begin position="17"/>
        <end position="44"/>
    </location>
</feature>
<dbReference type="InterPro" id="IPR012394">
    <property type="entry name" value="Aldehyde_DH_NAD(P)"/>
</dbReference>
<dbReference type="GO" id="GO:0006081">
    <property type="term" value="P:aldehyde metabolic process"/>
    <property type="evidence" value="ECO:0007669"/>
    <property type="project" value="InterPro"/>
</dbReference>
<dbReference type="GO" id="GO:0004029">
    <property type="term" value="F:aldehyde dehydrogenase (NAD+) activity"/>
    <property type="evidence" value="ECO:0007669"/>
    <property type="project" value="TreeGrafter"/>
</dbReference>
<accession>A0AAV5TMV9</accession>
<keyword evidence="6" id="KW-0175">Coiled coil</keyword>
<evidence type="ECO:0000256" key="1">
    <source>
        <dbReference type="ARBA" id="ARBA00009986"/>
    </source>
</evidence>
<dbReference type="SUPFAM" id="SSF53720">
    <property type="entry name" value="ALDH-like"/>
    <property type="match status" value="1"/>
</dbReference>
<keyword evidence="2 5" id="KW-0560">Oxidoreductase</keyword>
<organism evidence="8 9">
    <name type="scientific">Pristionchus entomophagus</name>
    <dbReference type="NCBI Taxonomy" id="358040"/>
    <lineage>
        <taxon>Eukaryota</taxon>
        <taxon>Metazoa</taxon>
        <taxon>Ecdysozoa</taxon>
        <taxon>Nematoda</taxon>
        <taxon>Chromadorea</taxon>
        <taxon>Rhabditida</taxon>
        <taxon>Rhabditina</taxon>
        <taxon>Diplogasteromorpha</taxon>
        <taxon>Diplogasteroidea</taxon>
        <taxon>Neodiplogasteridae</taxon>
        <taxon>Pristionchus</taxon>
    </lineage>
</organism>
<keyword evidence="9" id="KW-1185">Reference proteome</keyword>
<dbReference type="Gene3D" id="3.40.605.10">
    <property type="entry name" value="Aldehyde Dehydrogenase, Chain A, domain 1"/>
    <property type="match status" value="1"/>
</dbReference>
<dbReference type="InterPro" id="IPR016163">
    <property type="entry name" value="Ald_DH_C"/>
</dbReference>
<dbReference type="Proteomes" id="UP001432027">
    <property type="component" value="Unassembled WGS sequence"/>
</dbReference>
<dbReference type="PANTHER" id="PTHR43570">
    <property type="entry name" value="ALDEHYDE DEHYDROGENASE"/>
    <property type="match status" value="1"/>
</dbReference>
<dbReference type="PANTHER" id="PTHR43570:SF16">
    <property type="entry name" value="ALDEHYDE DEHYDROGENASE TYPE III, ISOFORM Q"/>
    <property type="match status" value="1"/>
</dbReference>
<gene>
    <name evidence="8" type="ORF">PENTCL1PPCAC_17831</name>
</gene>
<comment type="caution">
    <text evidence="8">The sequence shown here is derived from an EMBL/GenBank/DDBJ whole genome shotgun (WGS) entry which is preliminary data.</text>
</comment>
<evidence type="ECO:0000256" key="4">
    <source>
        <dbReference type="PROSITE-ProRule" id="PRU10007"/>
    </source>
</evidence>
<sequence length="433" mass="47453">IVEAQRAFFKTGATRPIEKRKKRLENLKRMIDENIERIAIAYERDLGRGLKVAQMERAVTLSRIDHQISHLDEWAKPIELPLCPPLSAENGDSLYLVKESLGVVLNIVPWNGPLTSLGSNMYAIGVGNTIVFKPSEMAPAIAQLWEELAPKYFEQNFFAVITGGVPETSDLLKERFDHIFYTGSTGVAKIIMGAAAKSLTPVTLELGGKNPVFIDDSADISHCVSQLVGGKQLGAGQICICPDYILATPKAKAAIVEEFKKIISSLGDLNKSEFYGRIVHERAFDRLDSLVKSSKGTVIVSSGSPDRSSLHYPLTIVDVPLDDSLMDEELFGPIFPLHEVSSMEEALDIIHSKEKPLAAYAFTSHSKVADRFVEETWSGGVTINDIMVHTSTPLIPFGGVGHSGIGRIMGKYGFDTFTHEKGVAMRKGARLNI</sequence>
<dbReference type="InterPro" id="IPR016161">
    <property type="entry name" value="Ald_DH/histidinol_DH"/>
</dbReference>
<dbReference type="FunFam" id="3.40.605.10:FF:000004">
    <property type="entry name" value="Aldehyde dehydrogenase"/>
    <property type="match status" value="1"/>
</dbReference>
<evidence type="ECO:0000256" key="5">
    <source>
        <dbReference type="RuleBase" id="RU003345"/>
    </source>
</evidence>
<feature type="active site" evidence="3 4">
    <location>
        <position position="205"/>
    </location>
</feature>
<protein>
    <recommendedName>
        <fullName evidence="7">Aldehyde dehydrogenase domain-containing protein</fullName>
    </recommendedName>
</protein>
<dbReference type="EMBL" id="BTSX01000004">
    <property type="protein sequence ID" value="GMS95656.1"/>
    <property type="molecule type" value="Genomic_DNA"/>
</dbReference>
<dbReference type="AlphaFoldDB" id="A0AAV5TMV9"/>
<evidence type="ECO:0000256" key="6">
    <source>
        <dbReference type="SAM" id="Coils"/>
    </source>
</evidence>
<dbReference type="InterPro" id="IPR016162">
    <property type="entry name" value="Ald_DH_N"/>
</dbReference>
<reference evidence="8" key="1">
    <citation type="submission" date="2023-10" db="EMBL/GenBank/DDBJ databases">
        <title>Genome assembly of Pristionchus species.</title>
        <authorList>
            <person name="Yoshida K."/>
            <person name="Sommer R.J."/>
        </authorList>
    </citation>
    <scope>NUCLEOTIDE SEQUENCE</scope>
    <source>
        <strain evidence="8">RS0144</strain>
    </source>
</reference>
<dbReference type="GO" id="GO:0005737">
    <property type="term" value="C:cytoplasm"/>
    <property type="evidence" value="ECO:0007669"/>
    <property type="project" value="TreeGrafter"/>
</dbReference>
<evidence type="ECO:0000256" key="2">
    <source>
        <dbReference type="ARBA" id="ARBA00023002"/>
    </source>
</evidence>
<feature type="active site" evidence="3">
    <location>
        <position position="239"/>
    </location>
</feature>